<dbReference type="KEGG" id="ebm:SG0102_14650"/>
<feature type="transmembrane region" description="Helical" evidence="1">
    <location>
        <begin position="91"/>
        <end position="109"/>
    </location>
</feature>
<dbReference type="Proteomes" id="UP000268059">
    <property type="component" value="Chromosome"/>
</dbReference>
<evidence type="ECO:0000256" key="1">
    <source>
        <dbReference type="SAM" id="Phobius"/>
    </source>
</evidence>
<dbReference type="InParanoid" id="A0A3G9JKK8"/>
<feature type="transmembrane region" description="Helical" evidence="1">
    <location>
        <begin position="61"/>
        <end position="79"/>
    </location>
</feature>
<keyword evidence="1" id="KW-0472">Membrane</keyword>
<dbReference type="AlphaFoldDB" id="A0A3G9JKK8"/>
<proteinExistence type="predicted"/>
<feature type="transmembrane region" description="Helical" evidence="1">
    <location>
        <begin position="121"/>
        <end position="140"/>
    </location>
</feature>
<evidence type="ECO:0000313" key="2">
    <source>
        <dbReference type="EMBL" id="BBH26531.1"/>
    </source>
</evidence>
<keyword evidence="1" id="KW-1133">Transmembrane helix</keyword>
<sequence>MISMFFLGMFTVLASQANLFTENLSVVASMPHYSFITVLTIELFAVYLYRKMLFFNQHPAYPHLLIASAITMITGMLFFPYHKDVSLDSRIHLFLTLSSVIILLIAQIIDIYECSLIQPHFAFVLRSLLFLALFLMGLAIMKSGAINSLSELILIAFDLLYIKLRTFQIDVISAHE</sequence>
<organism evidence="2 3">
    <name type="scientific">Intestinibaculum porci</name>
    <dbReference type="NCBI Taxonomy" id="2487118"/>
    <lineage>
        <taxon>Bacteria</taxon>
        <taxon>Bacillati</taxon>
        <taxon>Bacillota</taxon>
        <taxon>Erysipelotrichia</taxon>
        <taxon>Erysipelotrichales</taxon>
        <taxon>Erysipelotrichaceae</taxon>
        <taxon>Intestinibaculum</taxon>
    </lineage>
</organism>
<reference evidence="2 3" key="1">
    <citation type="submission" date="2018-11" db="EMBL/GenBank/DDBJ databases">
        <title>Novel Erysipelotrichaceae bacterium isolated from small intestine of a swine.</title>
        <authorList>
            <person name="Kim J.S."/>
            <person name="Choe H."/>
            <person name="Lee Y.R."/>
            <person name="Kim K.M."/>
            <person name="Park D.S."/>
        </authorList>
    </citation>
    <scope>NUCLEOTIDE SEQUENCE [LARGE SCALE GENOMIC DNA]</scope>
    <source>
        <strain evidence="2 3">SG0102</strain>
    </source>
</reference>
<evidence type="ECO:0000313" key="3">
    <source>
        <dbReference type="Proteomes" id="UP000268059"/>
    </source>
</evidence>
<feature type="transmembrane region" description="Helical" evidence="1">
    <location>
        <begin position="33"/>
        <end position="49"/>
    </location>
</feature>
<name>A0A3G9JKK8_9FIRM</name>
<keyword evidence="1" id="KW-0812">Transmembrane</keyword>
<gene>
    <name evidence="2" type="ORF">SG0102_14650</name>
</gene>
<protein>
    <submittedName>
        <fullName evidence="2">Uncharacterized protein</fullName>
    </submittedName>
</protein>
<dbReference type="EMBL" id="AP019309">
    <property type="protein sequence ID" value="BBH26531.1"/>
    <property type="molecule type" value="Genomic_DNA"/>
</dbReference>
<accession>A0A3G9JKK8</accession>
<keyword evidence="3" id="KW-1185">Reference proteome</keyword>